<dbReference type="AlphaFoldDB" id="A0A2M3ZW70"/>
<organism evidence="1">
    <name type="scientific">Anopheles braziliensis</name>
    <dbReference type="NCBI Taxonomy" id="58242"/>
    <lineage>
        <taxon>Eukaryota</taxon>
        <taxon>Metazoa</taxon>
        <taxon>Ecdysozoa</taxon>
        <taxon>Arthropoda</taxon>
        <taxon>Hexapoda</taxon>
        <taxon>Insecta</taxon>
        <taxon>Pterygota</taxon>
        <taxon>Neoptera</taxon>
        <taxon>Endopterygota</taxon>
        <taxon>Diptera</taxon>
        <taxon>Nematocera</taxon>
        <taxon>Culicoidea</taxon>
        <taxon>Culicidae</taxon>
        <taxon>Anophelinae</taxon>
        <taxon>Anopheles</taxon>
    </lineage>
</organism>
<dbReference type="EMBL" id="GGFM01011949">
    <property type="protein sequence ID" value="MBW32700.1"/>
    <property type="molecule type" value="Transcribed_RNA"/>
</dbReference>
<evidence type="ECO:0000313" key="1">
    <source>
        <dbReference type="EMBL" id="MBW32700.1"/>
    </source>
</evidence>
<protein>
    <submittedName>
        <fullName evidence="1">Putative secreted peptide</fullName>
    </submittedName>
</protein>
<name>A0A2M3ZW70_9DIPT</name>
<reference evidence="1" key="1">
    <citation type="submission" date="2018-01" db="EMBL/GenBank/DDBJ databases">
        <title>An insight into the sialome of Amazonian anophelines.</title>
        <authorList>
            <person name="Ribeiro J.M."/>
            <person name="Scarpassa V."/>
            <person name="Calvo E."/>
        </authorList>
    </citation>
    <scope>NUCLEOTIDE SEQUENCE</scope>
    <source>
        <tissue evidence="1">Salivary glands</tissue>
    </source>
</reference>
<sequence length="102" mass="11753">MLMWFFRRISMRIVVKWSLKLHVSGERIGLSVATAGVLWCTGASLNLSCTSFDNMEDMSEYESHQFTLLNHPFSVFFANFNFIIASNDPSKTKGERERVLVR</sequence>
<proteinExistence type="predicted"/>
<accession>A0A2M3ZW70</accession>